<dbReference type="AlphaFoldDB" id="A0A0A9GHM6"/>
<reference evidence="2" key="2">
    <citation type="journal article" date="2015" name="Data Brief">
        <title>Shoot transcriptome of the giant reed, Arundo donax.</title>
        <authorList>
            <person name="Barrero R.A."/>
            <person name="Guerrero F.D."/>
            <person name="Moolhuijzen P."/>
            <person name="Goolsby J.A."/>
            <person name="Tidwell J."/>
            <person name="Bellgard S.E."/>
            <person name="Bellgard M.I."/>
        </authorList>
    </citation>
    <scope>NUCLEOTIDE SEQUENCE</scope>
    <source>
        <tissue evidence="2">Shoot tissue taken approximately 20 cm above the soil surface</tissue>
    </source>
</reference>
<accession>A0A0A9GHM6</accession>
<sequence length="72" mass="8354">MTILFEWMIQFSQLIGLLRSLVQQRPQLGIPPGTRRQWWSFVSSRLERLQLTTNAICSPGVSHIDDPDDQMI</sequence>
<organism evidence="2">
    <name type="scientific">Arundo donax</name>
    <name type="common">Giant reed</name>
    <name type="synonym">Donax arundinaceus</name>
    <dbReference type="NCBI Taxonomy" id="35708"/>
    <lineage>
        <taxon>Eukaryota</taxon>
        <taxon>Viridiplantae</taxon>
        <taxon>Streptophyta</taxon>
        <taxon>Embryophyta</taxon>
        <taxon>Tracheophyta</taxon>
        <taxon>Spermatophyta</taxon>
        <taxon>Magnoliopsida</taxon>
        <taxon>Liliopsida</taxon>
        <taxon>Poales</taxon>
        <taxon>Poaceae</taxon>
        <taxon>PACMAD clade</taxon>
        <taxon>Arundinoideae</taxon>
        <taxon>Arundineae</taxon>
        <taxon>Arundo</taxon>
    </lineage>
</organism>
<evidence type="ECO:0000313" key="2">
    <source>
        <dbReference type="EMBL" id="JAE22046.1"/>
    </source>
</evidence>
<keyword evidence="1" id="KW-0732">Signal</keyword>
<feature type="signal peptide" evidence="1">
    <location>
        <begin position="1"/>
        <end position="20"/>
    </location>
</feature>
<proteinExistence type="predicted"/>
<reference evidence="2" key="1">
    <citation type="submission" date="2014-09" db="EMBL/GenBank/DDBJ databases">
        <authorList>
            <person name="Magalhaes I.L.F."/>
            <person name="Oliveira U."/>
            <person name="Santos F.R."/>
            <person name="Vidigal T.H.D.A."/>
            <person name="Brescovit A.D."/>
            <person name="Santos A.J."/>
        </authorList>
    </citation>
    <scope>NUCLEOTIDE SEQUENCE</scope>
    <source>
        <tissue evidence="2">Shoot tissue taken approximately 20 cm above the soil surface</tissue>
    </source>
</reference>
<dbReference type="EMBL" id="GBRH01175850">
    <property type="protein sequence ID" value="JAE22046.1"/>
    <property type="molecule type" value="Transcribed_RNA"/>
</dbReference>
<protein>
    <submittedName>
        <fullName evidence="2">Uncharacterized protein</fullName>
    </submittedName>
</protein>
<feature type="chain" id="PRO_5002044926" evidence="1">
    <location>
        <begin position="21"/>
        <end position="72"/>
    </location>
</feature>
<evidence type="ECO:0000256" key="1">
    <source>
        <dbReference type="SAM" id="SignalP"/>
    </source>
</evidence>
<name>A0A0A9GHM6_ARUDO</name>